<dbReference type="WBParaSite" id="SRAE_X000057300.1">
    <property type="protein sequence ID" value="SRAE_X000057300.1"/>
    <property type="gene ID" value="WBGene00266132"/>
</dbReference>
<dbReference type="SUPFAM" id="SSF53474">
    <property type="entry name" value="alpha/beta-Hydrolases"/>
    <property type="match status" value="1"/>
</dbReference>
<dbReference type="Proteomes" id="UP000035682">
    <property type="component" value="Unplaced"/>
</dbReference>
<proteinExistence type="predicted"/>
<dbReference type="SUPFAM" id="SSF47336">
    <property type="entry name" value="ACP-like"/>
    <property type="match status" value="1"/>
</dbReference>
<gene>
    <name evidence="2 4 5" type="ORF">SRAE_X000057300</name>
</gene>
<name>A0A090LNE3_STRRB</name>
<dbReference type="EMBL" id="LN609530">
    <property type="protein sequence ID" value="CEF71246.1"/>
    <property type="molecule type" value="Genomic_DNA"/>
</dbReference>
<dbReference type="WormBase" id="SRAE_X000057300">
    <property type="protein sequence ID" value="SRP11699"/>
    <property type="gene ID" value="WBGene00266132"/>
</dbReference>
<organism evidence="2">
    <name type="scientific">Strongyloides ratti</name>
    <name type="common">Parasitic roundworm</name>
    <dbReference type="NCBI Taxonomy" id="34506"/>
    <lineage>
        <taxon>Eukaryota</taxon>
        <taxon>Metazoa</taxon>
        <taxon>Ecdysozoa</taxon>
        <taxon>Nematoda</taxon>
        <taxon>Chromadorea</taxon>
        <taxon>Rhabditida</taxon>
        <taxon>Tylenchina</taxon>
        <taxon>Panagrolaimomorpha</taxon>
        <taxon>Strongyloidoidea</taxon>
        <taxon>Strongyloididae</taxon>
        <taxon>Strongyloides</taxon>
    </lineage>
</organism>
<dbReference type="GeneID" id="36383626"/>
<accession>A0A090LNE3</accession>
<dbReference type="InterPro" id="IPR029058">
    <property type="entry name" value="AB_hydrolase_fold"/>
</dbReference>
<dbReference type="CTD" id="36383626"/>
<evidence type="ECO:0000259" key="1">
    <source>
        <dbReference type="PROSITE" id="PS50075"/>
    </source>
</evidence>
<dbReference type="Gene3D" id="1.10.1200.10">
    <property type="entry name" value="ACP-like"/>
    <property type="match status" value="1"/>
</dbReference>
<dbReference type="InterPro" id="IPR009081">
    <property type="entry name" value="PP-bd_ACP"/>
</dbReference>
<evidence type="ECO:0000313" key="4">
    <source>
        <dbReference type="WBParaSite" id="SRAE_X000057300.1"/>
    </source>
</evidence>
<dbReference type="RefSeq" id="XP_024510442.1">
    <property type="nucleotide sequence ID" value="XM_024644934.1"/>
</dbReference>
<sequence length="416" mass="48971">MKYTEIPWPFLKGKLRSQGSMSYLYDIYFNCRYDMEYSSGKEKSQLIEELENIDNDNILDPIQCNIDKINDYFVFEYKIHSSLIKEDKASNIFDNFEETIKIILKETQNKNKEKDAINNVIDIIKNVLEIPLTSEINYNDNFYELGGNSLSFIRLNYLIKKNLEIDISMNEFLSCETINDIVLLTKKNGQKNIENIRVILFPGLFGGAQPYNNLINYLKIYFKNIDIIPISYPKFIENFKDFSSFIEYLKINFQEKYYPLTDIPTLLIGTSFGGIVAYEFYQSTSYINNMYIINIDGIADNRWNKNYTFKEHSESLLKYVKNNYISSDISIVKFPNDMTDVINHSWNLLQLVINYLPTKNFNIKILLFSSTTNQNPYLWWNLFTNVILHHINSSHYQILNSDNSQEIAKHINNFLS</sequence>
<reference evidence="2 3" key="1">
    <citation type="submission" date="2014-09" db="EMBL/GenBank/DDBJ databases">
        <authorList>
            <person name="Martin A.A."/>
        </authorList>
    </citation>
    <scope>NUCLEOTIDE SEQUENCE</scope>
    <source>
        <strain evidence="3">ED321</strain>
        <strain evidence="2">ED321 Heterogonic</strain>
    </source>
</reference>
<feature type="domain" description="Carrier" evidence="1">
    <location>
        <begin position="114"/>
        <end position="189"/>
    </location>
</feature>
<evidence type="ECO:0000313" key="3">
    <source>
        <dbReference type="Proteomes" id="UP000035682"/>
    </source>
</evidence>
<reference evidence="4" key="2">
    <citation type="submission" date="2020-12" db="UniProtKB">
        <authorList>
            <consortium name="WormBaseParasite"/>
        </authorList>
    </citation>
    <scope>IDENTIFICATION</scope>
</reference>
<keyword evidence="3" id="KW-1185">Reference proteome</keyword>
<dbReference type="Pfam" id="PF00550">
    <property type="entry name" value="PP-binding"/>
    <property type="match status" value="1"/>
</dbReference>
<dbReference type="OrthoDB" id="416786at2759"/>
<dbReference type="PROSITE" id="PS50075">
    <property type="entry name" value="CARRIER"/>
    <property type="match status" value="1"/>
</dbReference>
<evidence type="ECO:0000313" key="5">
    <source>
        <dbReference type="WormBase" id="SRAE_X000057300"/>
    </source>
</evidence>
<dbReference type="Gene3D" id="3.40.50.1820">
    <property type="entry name" value="alpha/beta hydrolase"/>
    <property type="match status" value="1"/>
</dbReference>
<dbReference type="STRING" id="34506.A0A090LNE3"/>
<dbReference type="InterPro" id="IPR036736">
    <property type="entry name" value="ACP-like_sf"/>
</dbReference>
<evidence type="ECO:0000313" key="2">
    <source>
        <dbReference type="EMBL" id="CEF71246.1"/>
    </source>
</evidence>
<protein>
    <submittedName>
        <fullName evidence="2 4">Ebony</fullName>
    </submittedName>
</protein>
<dbReference type="AlphaFoldDB" id="A0A090LNE3"/>